<gene>
    <name evidence="2" type="ORF">G4Y79_12615</name>
</gene>
<organism evidence="2 3">
    <name type="scientific">Phototrophicus methaneseepsis</name>
    <dbReference type="NCBI Taxonomy" id="2710758"/>
    <lineage>
        <taxon>Bacteria</taxon>
        <taxon>Bacillati</taxon>
        <taxon>Chloroflexota</taxon>
        <taxon>Candidatus Thermofontia</taxon>
        <taxon>Phototrophicales</taxon>
        <taxon>Phototrophicaceae</taxon>
        <taxon>Phototrophicus</taxon>
    </lineage>
</organism>
<keyword evidence="1" id="KW-0472">Membrane</keyword>
<feature type="transmembrane region" description="Helical" evidence="1">
    <location>
        <begin position="43"/>
        <end position="60"/>
    </location>
</feature>
<evidence type="ECO:0000256" key="1">
    <source>
        <dbReference type="SAM" id="Phobius"/>
    </source>
</evidence>
<feature type="transmembrane region" description="Helical" evidence="1">
    <location>
        <begin position="80"/>
        <end position="99"/>
    </location>
</feature>
<feature type="transmembrane region" description="Helical" evidence="1">
    <location>
        <begin position="20"/>
        <end position="36"/>
    </location>
</feature>
<proteinExistence type="predicted"/>
<evidence type="ECO:0000313" key="3">
    <source>
        <dbReference type="Proteomes" id="UP000594468"/>
    </source>
</evidence>
<dbReference type="RefSeq" id="WP_195168631.1">
    <property type="nucleotide sequence ID" value="NZ_CP062983.1"/>
</dbReference>
<reference evidence="2 3" key="1">
    <citation type="submission" date="2020-02" db="EMBL/GenBank/DDBJ databases">
        <authorList>
            <person name="Zheng R.K."/>
            <person name="Sun C.M."/>
        </authorList>
    </citation>
    <scope>NUCLEOTIDE SEQUENCE [LARGE SCALE GENOMIC DNA]</scope>
    <source>
        <strain evidence="3">rifampicinis</strain>
    </source>
</reference>
<name>A0A7S8E557_9CHLR</name>
<keyword evidence="1" id="KW-1133">Transmembrane helix</keyword>
<evidence type="ECO:0000313" key="2">
    <source>
        <dbReference type="EMBL" id="QPC80556.1"/>
    </source>
</evidence>
<dbReference type="KEGG" id="pmet:G4Y79_12615"/>
<accession>A0A7S8E557</accession>
<keyword evidence="1" id="KW-0812">Transmembrane</keyword>
<dbReference type="EMBL" id="CP062983">
    <property type="protein sequence ID" value="QPC80556.1"/>
    <property type="molecule type" value="Genomic_DNA"/>
</dbReference>
<sequence>MEDLLAQIGAQLRPETLGDYFVYLLIILNFVVLTLTPEKNDYANYLILLVLFCCVIDLMRGSNGAIMPIEGFDNYGFGTMLLHIIMGIIPFMAATAVRLRGQRKGRLSIPLAIVAGITGSLYAVFALTAPQIVYSSI</sequence>
<dbReference type="AlphaFoldDB" id="A0A7S8E557"/>
<keyword evidence="3" id="KW-1185">Reference proteome</keyword>
<feature type="transmembrane region" description="Helical" evidence="1">
    <location>
        <begin position="111"/>
        <end position="134"/>
    </location>
</feature>
<protein>
    <submittedName>
        <fullName evidence="2">Uncharacterized protein</fullName>
    </submittedName>
</protein>
<dbReference type="Proteomes" id="UP000594468">
    <property type="component" value="Chromosome"/>
</dbReference>